<keyword evidence="10 11" id="KW-0407">Ion channel</keyword>
<reference evidence="15" key="1">
    <citation type="submission" date="2016-04" db="UniProtKB">
        <authorList>
            <consortium name="WormBaseParasite"/>
        </authorList>
    </citation>
    <scope>IDENTIFICATION</scope>
</reference>
<dbReference type="PRINTS" id="PR00253">
    <property type="entry name" value="GABAARECEPTR"/>
</dbReference>
<dbReference type="InterPro" id="IPR006029">
    <property type="entry name" value="Neurotrans-gated_channel_TM"/>
</dbReference>
<evidence type="ECO:0000259" key="12">
    <source>
        <dbReference type="Pfam" id="PF02931"/>
    </source>
</evidence>
<keyword evidence="7 11" id="KW-1133">Transmembrane helix</keyword>
<keyword evidence="6" id="KW-0732">Signal</keyword>
<name>A0A158R5V8_9BILA</name>
<evidence type="ECO:0000256" key="8">
    <source>
        <dbReference type="ARBA" id="ARBA00023065"/>
    </source>
</evidence>
<dbReference type="Gene3D" id="2.70.170.10">
    <property type="entry name" value="Neurotransmitter-gated ion-channel ligand-binding domain"/>
    <property type="match status" value="1"/>
</dbReference>
<dbReference type="Pfam" id="PF02932">
    <property type="entry name" value="Neur_chan_memb"/>
    <property type="match status" value="1"/>
</dbReference>
<evidence type="ECO:0000256" key="1">
    <source>
        <dbReference type="ARBA" id="ARBA00004141"/>
    </source>
</evidence>
<keyword evidence="9 11" id="KW-0472">Membrane</keyword>
<keyword evidence="4" id="KW-1003">Cell membrane</keyword>
<feature type="domain" description="Neurotransmitter-gated ion-channel transmembrane" evidence="13">
    <location>
        <begin position="254"/>
        <end position="306"/>
    </location>
</feature>
<evidence type="ECO:0000313" key="14">
    <source>
        <dbReference type="Proteomes" id="UP000046393"/>
    </source>
</evidence>
<keyword evidence="3 11" id="KW-0813">Transport</keyword>
<evidence type="ECO:0000256" key="3">
    <source>
        <dbReference type="ARBA" id="ARBA00022448"/>
    </source>
</evidence>
<proteinExistence type="inferred from homology"/>
<comment type="subcellular location">
    <subcellularLocation>
        <location evidence="2">Cell membrane</location>
    </subcellularLocation>
    <subcellularLocation>
        <location evidence="1">Membrane</location>
        <topology evidence="1">Multi-pass membrane protein</topology>
    </subcellularLocation>
</comment>
<comment type="similarity">
    <text evidence="11">Belongs to the ligand-gated ion channel (TC 1.A.9) family.</text>
</comment>
<dbReference type="GO" id="GO:0005230">
    <property type="term" value="F:extracellular ligand-gated monoatomic ion channel activity"/>
    <property type="evidence" value="ECO:0007669"/>
    <property type="project" value="InterPro"/>
</dbReference>
<dbReference type="SUPFAM" id="SSF63712">
    <property type="entry name" value="Nicotinic receptor ligand binding domain-like"/>
    <property type="match status" value="1"/>
</dbReference>
<feature type="transmembrane region" description="Helical" evidence="11">
    <location>
        <begin position="12"/>
        <end position="30"/>
    </location>
</feature>
<accession>A0A158R5V8</accession>
<dbReference type="InterPro" id="IPR006028">
    <property type="entry name" value="GABAA/Glycine_rcpt"/>
</dbReference>
<dbReference type="Gene3D" id="1.20.58.390">
    <property type="entry name" value="Neurotransmitter-gated ion-channel transmembrane domain"/>
    <property type="match status" value="1"/>
</dbReference>
<dbReference type="InterPro" id="IPR018000">
    <property type="entry name" value="Neurotransmitter_ion_chnl_CS"/>
</dbReference>
<sequence>MSTSFSQLSVFIYSKLLLVVIIFGTVDANCGKDTFIMDYLLNKTASGYNRQILPSYPVQVRIELWIQEVTSVSELTQDFEIDLYINEFWEDPALVYSSLIPCNGNLSFDSTMQENIWIPNTCFVNSKNASIHSSPFRNVFFMIFPNGSIWTNWRVKSKGPCKLDLARFPMDFVICFLVVESYNYNAKQVRMKWNHPTPVLLFKEMELPDFVMINYSIHTNQTVILRYAAGLWDELTISFLFQRRNGFYMLQGFIPTLMTVFISWISFYLSPSVINARTMIGVNSLLAMTFQFGSIVNNLPRVNYVKQRTLTLNLSGFLLKLDSKFHITTKIAATEEMSRESRAFPLIIFYIYRTESWIHMQPYQ</sequence>
<organism evidence="14 15">
    <name type="scientific">Syphacia muris</name>
    <dbReference type="NCBI Taxonomy" id="451379"/>
    <lineage>
        <taxon>Eukaryota</taxon>
        <taxon>Metazoa</taxon>
        <taxon>Ecdysozoa</taxon>
        <taxon>Nematoda</taxon>
        <taxon>Chromadorea</taxon>
        <taxon>Rhabditida</taxon>
        <taxon>Spirurina</taxon>
        <taxon>Oxyuridomorpha</taxon>
        <taxon>Oxyuroidea</taxon>
        <taxon>Oxyuridae</taxon>
        <taxon>Syphacia</taxon>
    </lineage>
</organism>
<evidence type="ECO:0000256" key="4">
    <source>
        <dbReference type="ARBA" id="ARBA00022475"/>
    </source>
</evidence>
<evidence type="ECO:0000256" key="2">
    <source>
        <dbReference type="ARBA" id="ARBA00004236"/>
    </source>
</evidence>
<evidence type="ECO:0000256" key="10">
    <source>
        <dbReference type="ARBA" id="ARBA00023303"/>
    </source>
</evidence>
<dbReference type="PANTHER" id="PTHR18945">
    <property type="entry name" value="NEUROTRANSMITTER GATED ION CHANNEL"/>
    <property type="match status" value="1"/>
</dbReference>
<keyword evidence="5 11" id="KW-0812">Transmembrane</keyword>
<evidence type="ECO:0000256" key="7">
    <source>
        <dbReference type="ARBA" id="ARBA00022989"/>
    </source>
</evidence>
<dbReference type="PROSITE" id="PS00236">
    <property type="entry name" value="NEUROTR_ION_CHANNEL"/>
    <property type="match status" value="1"/>
</dbReference>
<evidence type="ECO:0000256" key="9">
    <source>
        <dbReference type="ARBA" id="ARBA00023136"/>
    </source>
</evidence>
<evidence type="ECO:0000256" key="11">
    <source>
        <dbReference type="RuleBase" id="RU000687"/>
    </source>
</evidence>
<feature type="transmembrane region" description="Helical" evidence="11">
    <location>
        <begin position="279"/>
        <end position="299"/>
    </location>
</feature>
<keyword evidence="8 11" id="KW-0406">Ion transport</keyword>
<feature type="domain" description="Neurotransmitter-gated ion-channel ligand-binding" evidence="12">
    <location>
        <begin position="40"/>
        <end position="244"/>
    </location>
</feature>
<evidence type="ECO:0000256" key="6">
    <source>
        <dbReference type="ARBA" id="ARBA00022729"/>
    </source>
</evidence>
<dbReference type="CDD" id="cd18990">
    <property type="entry name" value="LGIC_ECD_GABAAR"/>
    <property type="match status" value="1"/>
</dbReference>
<dbReference type="SUPFAM" id="SSF90112">
    <property type="entry name" value="Neurotransmitter-gated ion-channel transmembrane pore"/>
    <property type="match status" value="1"/>
</dbReference>
<dbReference type="Proteomes" id="UP000046393">
    <property type="component" value="Unplaced"/>
</dbReference>
<dbReference type="Pfam" id="PF02931">
    <property type="entry name" value="Neur_chan_LBD"/>
    <property type="match status" value="1"/>
</dbReference>
<comment type="caution">
    <text evidence="11">Lacks conserved residue(s) required for the propagation of feature annotation.</text>
</comment>
<protein>
    <submittedName>
        <fullName evidence="15">Neur_chan_LBD domain-containing protein</fullName>
    </submittedName>
</protein>
<evidence type="ECO:0000313" key="15">
    <source>
        <dbReference type="WBParaSite" id="SMUV_0000838401-mRNA-1"/>
    </source>
</evidence>
<dbReference type="AlphaFoldDB" id="A0A158R5V8"/>
<dbReference type="InterPro" id="IPR038050">
    <property type="entry name" value="Neuro_actylchol_rec"/>
</dbReference>
<keyword evidence="14" id="KW-1185">Reference proteome</keyword>
<evidence type="ECO:0000259" key="13">
    <source>
        <dbReference type="Pfam" id="PF02932"/>
    </source>
</evidence>
<dbReference type="WBParaSite" id="SMUV_0000838401-mRNA-1">
    <property type="protein sequence ID" value="SMUV_0000838401-mRNA-1"/>
    <property type="gene ID" value="SMUV_0000838401"/>
</dbReference>
<dbReference type="PRINTS" id="PR00252">
    <property type="entry name" value="NRIONCHANNEL"/>
</dbReference>
<dbReference type="STRING" id="451379.A0A158R5V8"/>
<feature type="transmembrane region" description="Helical" evidence="11">
    <location>
        <begin position="247"/>
        <end position="267"/>
    </location>
</feature>
<evidence type="ECO:0000256" key="5">
    <source>
        <dbReference type="ARBA" id="ARBA00022692"/>
    </source>
</evidence>
<dbReference type="InterPro" id="IPR006202">
    <property type="entry name" value="Neur_chan_lig-bd"/>
</dbReference>
<dbReference type="GO" id="GO:0005886">
    <property type="term" value="C:plasma membrane"/>
    <property type="evidence" value="ECO:0007669"/>
    <property type="project" value="UniProtKB-SubCell"/>
</dbReference>
<dbReference type="InterPro" id="IPR006201">
    <property type="entry name" value="Neur_channel"/>
</dbReference>
<dbReference type="InterPro" id="IPR036734">
    <property type="entry name" value="Neur_chan_lig-bd_sf"/>
</dbReference>
<dbReference type="InterPro" id="IPR036719">
    <property type="entry name" value="Neuro-gated_channel_TM_sf"/>
</dbReference>
<dbReference type="GO" id="GO:0004888">
    <property type="term" value="F:transmembrane signaling receptor activity"/>
    <property type="evidence" value="ECO:0007669"/>
    <property type="project" value="InterPro"/>
</dbReference>